<evidence type="ECO:0000256" key="8">
    <source>
        <dbReference type="ARBA" id="ARBA00029586"/>
    </source>
</evidence>
<dbReference type="PANTHER" id="PTHR10134">
    <property type="entry name" value="CYTOCHROME B-C1 COMPLEX SUBUNIT RIESKE, MITOCHONDRIAL"/>
    <property type="match status" value="1"/>
</dbReference>
<keyword evidence="6" id="KW-0411">Iron-sulfur</keyword>
<keyword evidence="7" id="KW-1015">Disulfide bond</keyword>
<dbReference type="CDD" id="cd03467">
    <property type="entry name" value="Rieske"/>
    <property type="match status" value="1"/>
</dbReference>
<evidence type="ECO:0000256" key="9">
    <source>
        <dbReference type="ARBA" id="ARBA00034078"/>
    </source>
</evidence>
<dbReference type="GO" id="GO:0004497">
    <property type="term" value="F:monooxygenase activity"/>
    <property type="evidence" value="ECO:0007669"/>
    <property type="project" value="UniProtKB-ARBA"/>
</dbReference>
<evidence type="ECO:0000313" key="10">
    <source>
        <dbReference type="EMBL" id="BBX17925.1"/>
    </source>
</evidence>
<gene>
    <name evidence="10" type="ORF">MDUV_27850</name>
</gene>
<proteinExistence type="predicted"/>
<comment type="cofactor">
    <cofactor evidence="9">
        <name>[2Fe-2S] cluster</name>
        <dbReference type="ChEBI" id="CHEBI:190135"/>
    </cofactor>
</comment>
<accession>A0A7I7K1J1</accession>
<protein>
    <recommendedName>
        <fullName evidence="2">Cytochrome bc1 complex Rieske iron-sulfur subunit</fullName>
    </recommendedName>
    <alternativeName>
        <fullName evidence="8">Cytochrome bc1 reductase complex subunit QcrA</fullName>
    </alternativeName>
</protein>
<dbReference type="PROSITE" id="PS51296">
    <property type="entry name" value="RIESKE"/>
    <property type="match status" value="1"/>
</dbReference>
<dbReference type="InterPro" id="IPR005805">
    <property type="entry name" value="Rieske_Fe-S_prot_C"/>
</dbReference>
<evidence type="ECO:0000256" key="1">
    <source>
        <dbReference type="ARBA" id="ARBA00002494"/>
    </source>
</evidence>
<reference evidence="10 11" key="1">
    <citation type="journal article" date="2019" name="Emerg. Microbes Infect.">
        <title>Comprehensive subspecies identification of 175 nontuberculous mycobacteria species based on 7547 genomic profiles.</title>
        <authorList>
            <person name="Matsumoto Y."/>
            <person name="Kinjo T."/>
            <person name="Motooka D."/>
            <person name="Nabeya D."/>
            <person name="Jung N."/>
            <person name="Uechi K."/>
            <person name="Horii T."/>
            <person name="Iida T."/>
            <person name="Fujita J."/>
            <person name="Nakamura S."/>
        </authorList>
    </citation>
    <scope>NUCLEOTIDE SEQUENCE [LARGE SCALE GENOMIC DNA]</scope>
    <source>
        <strain evidence="10 11">JCM 6396</strain>
    </source>
</reference>
<dbReference type="EMBL" id="AP022563">
    <property type="protein sequence ID" value="BBX17925.1"/>
    <property type="molecule type" value="Genomic_DNA"/>
</dbReference>
<dbReference type="SUPFAM" id="SSF50022">
    <property type="entry name" value="ISP domain"/>
    <property type="match status" value="1"/>
</dbReference>
<dbReference type="KEGG" id="mdu:MDUV_27850"/>
<evidence type="ECO:0000256" key="4">
    <source>
        <dbReference type="ARBA" id="ARBA00022723"/>
    </source>
</evidence>
<organism evidence="10 11">
    <name type="scientific">Mycolicibacterium duvalii</name>
    <dbReference type="NCBI Taxonomy" id="39688"/>
    <lineage>
        <taxon>Bacteria</taxon>
        <taxon>Bacillati</taxon>
        <taxon>Actinomycetota</taxon>
        <taxon>Actinomycetes</taxon>
        <taxon>Mycobacteriales</taxon>
        <taxon>Mycobacteriaceae</taxon>
        <taxon>Mycolicibacterium</taxon>
    </lineage>
</organism>
<dbReference type="PROSITE" id="PS51257">
    <property type="entry name" value="PROKAR_LIPOPROTEIN"/>
    <property type="match status" value="1"/>
</dbReference>
<dbReference type="Proteomes" id="UP000467006">
    <property type="component" value="Chromosome"/>
</dbReference>
<dbReference type="AlphaFoldDB" id="A0A7I7K1J1"/>
<dbReference type="RefSeq" id="WP_098005158.1">
    <property type="nucleotide sequence ID" value="NZ_AP022563.1"/>
</dbReference>
<dbReference type="GO" id="GO:0046872">
    <property type="term" value="F:metal ion binding"/>
    <property type="evidence" value="ECO:0007669"/>
    <property type="project" value="UniProtKB-KW"/>
</dbReference>
<dbReference type="OrthoDB" id="25106at2"/>
<dbReference type="GO" id="GO:0016020">
    <property type="term" value="C:membrane"/>
    <property type="evidence" value="ECO:0007669"/>
    <property type="project" value="InterPro"/>
</dbReference>
<dbReference type="Pfam" id="PF00355">
    <property type="entry name" value="Rieske"/>
    <property type="match status" value="1"/>
</dbReference>
<dbReference type="GO" id="GO:0051537">
    <property type="term" value="F:2 iron, 2 sulfur cluster binding"/>
    <property type="evidence" value="ECO:0007669"/>
    <property type="project" value="UniProtKB-KW"/>
</dbReference>
<comment type="function">
    <text evidence="1">Iron-sulfur subunit of the cytochrome bc1 complex, an essential component of the respiratory electron transport chain required for ATP synthesis. The bc1 complex catalyzes the oxidation of menaquinol and the reduction of cytochrome c in the respiratory chain. The bc1 complex operates through a Q-cycle mechanism that couples electron transfer to generation of the proton gradient that drives ATP synthesis.</text>
</comment>
<dbReference type="PRINTS" id="PR00162">
    <property type="entry name" value="RIESKE"/>
</dbReference>
<evidence type="ECO:0000256" key="2">
    <source>
        <dbReference type="ARBA" id="ARBA00015816"/>
    </source>
</evidence>
<keyword evidence="3" id="KW-0001">2Fe-2S</keyword>
<dbReference type="InterPro" id="IPR036922">
    <property type="entry name" value="Rieske_2Fe-2S_sf"/>
</dbReference>
<evidence type="ECO:0000256" key="3">
    <source>
        <dbReference type="ARBA" id="ARBA00022714"/>
    </source>
</evidence>
<sequence length="127" mass="13152">MRRVFRRRTLLAGAGAAPLVVAACADESPPPESEPGELIVGAAYVPVGSGVIAGEVVVTQPVVGNYQGFSAICTHAGCLLNEVVEQTIYCPCHGSRFDLDGAVVSGPAERPLRPIAVRLQGDSIVRG</sequence>
<name>A0A7I7K1J1_9MYCO</name>
<keyword evidence="11" id="KW-1185">Reference proteome</keyword>
<dbReference type="Gene3D" id="2.102.10.10">
    <property type="entry name" value="Rieske [2Fe-2S] iron-sulphur domain"/>
    <property type="match status" value="1"/>
</dbReference>
<evidence type="ECO:0000313" key="11">
    <source>
        <dbReference type="Proteomes" id="UP000467006"/>
    </source>
</evidence>
<dbReference type="GO" id="GO:0016705">
    <property type="term" value="F:oxidoreductase activity, acting on paired donors, with incorporation or reduction of molecular oxygen"/>
    <property type="evidence" value="ECO:0007669"/>
    <property type="project" value="UniProtKB-ARBA"/>
</dbReference>
<evidence type="ECO:0000256" key="7">
    <source>
        <dbReference type="ARBA" id="ARBA00023157"/>
    </source>
</evidence>
<keyword evidence="5" id="KW-0408">Iron</keyword>
<evidence type="ECO:0000256" key="6">
    <source>
        <dbReference type="ARBA" id="ARBA00023014"/>
    </source>
</evidence>
<keyword evidence="4" id="KW-0479">Metal-binding</keyword>
<evidence type="ECO:0000256" key="5">
    <source>
        <dbReference type="ARBA" id="ARBA00023004"/>
    </source>
</evidence>
<dbReference type="InterPro" id="IPR014349">
    <property type="entry name" value="Rieske_Fe-S_prot"/>
</dbReference>
<dbReference type="InterPro" id="IPR017941">
    <property type="entry name" value="Rieske_2Fe-2S"/>
</dbReference>